<accession>A0A2N5HH56</accession>
<gene>
    <name evidence="6" type="primary">mdcC</name>
    <name evidence="6" type="ORF">CVD27_11465</name>
</gene>
<comment type="caution">
    <text evidence="6">The sequence shown here is derived from an EMBL/GenBank/DDBJ whole genome shotgun (WGS) entry which is preliminary data.</text>
</comment>
<dbReference type="OrthoDB" id="120290at2"/>
<keyword evidence="2" id="KW-0963">Cytoplasm</keyword>
<organism evidence="6 7">
    <name type="scientific">Neobacillus cucumis</name>
    <dbReference type="NCBI Taxonomy" id="1740721"/>
    <lineage>
        <taxon>Bacteria</taxon>
        <taxon>Bacillati</taxon>
        <taxon>Bacillota</taxon>
        <taxon>Bacilli</taxon>
        <taxon>Bacillales</taxon>
        <taxon>Bacillaceae</taxon>
        <taxon>Neobacillus</taxon>
    </lineage>
</organism>
<dbReference type="HAMAP" id="MF_00710">
    <property type="entry name" value="Malonate_deCO2ase_dsu"/>
    <property type="match status" value="1"/>
</dbReference>
<name>A0A2N5HH56_9BACI</name>
<evidence type="ECO:0000256" key="2">
    <source>
        <dbReference type="ARBA" id="ARBA00022490"/>
    </source>
</evidence>
<dbReference type="EMBL" id="PGVE01000042">
    <property type="protein sequence ID" value="PLS04857.1"/>
    <property type="molecule type" value="Genomic_DNA"/>
</dbReference>
<dbReference type="NCBIfam" id="NF002293">
    <property type="entry name" value="PRK01220.1"/>
    <property type="match status" value="1"/>
</dbReference>
<evidence type="ECO:0000256" key="5">
    <source>
        <dbReference type="PIRSR" id="PIRSR609662-50"/>
    </source>
</evidence>
<comment type="PTM">
    <text evidence="5">Covalently binds the prosthetic group of malonate decarboxylase.</text>
</comment>
<dbReference type="InterPro" id="IPR009662">
    <property type="entry name" value="Malonate_deCO2ase_dsu"/>
</dbReference>
<dbReference type="NCBIfam" id="TIGR03130">
    <property type="entry name" value="malonate_delta"/>
    <property type="match status" value="1"/>
</dbReference>
<evidence type="ECO:0000256" key="3">
    <source>
        <dbReference type="ARBA" id="ARBA00022553"/>
    </source>
</evidence>
<protein>
    <recommendedName>
        <fullName evidence="4">Malonate decarboxylase acyl carrier protein</fullName>
    </recommendedName>
</protein>
<evidence type="ECO:0000313" key="6">
    <source>
        <dbReference type="EMBL" id="PLS04857.1"/>
    </source>
</evidence>
<reference evidence="6 7" key="1">
    <citation type="submission" date="2017-11" db="EMBL/GenBank/DDBJ databases">
        <title>Comparitive Functional Genomics of Dry Heat Resistant strains isolated from the Viking Spacecraft.</title>
        <authorList>
            <person name="Seuylemezian A."/>
            <person name="Cooper K."/>
            <person name="Vaishampayan P."/>
        </authorList>
    </citation>
    <scope>NUCLEOTIDE SEQUENCE [LARGE SCALE GENOMIC DNA]</scope>
    <source>
        <strain evidence="6 7">V32-6</strain>
    </source>
</reference>
<evidence type="ECO:0000256" key="4">
    <source>
        <dbReference type="NCBIfam" id="TIGR03130"/>
    </source>
</evidence>
<evidence type="ECO:0000313" key="7">
    <source>
        <dbReference type="Proteomes" id="UP000234950"/>
    </source>
</evidence>
<comment type="subcellular location">
    <subcellularLocation>
        <location evidence="1">Cytoplasm</location>
    </subcellularLocation>
</comment>
<sequence>MEKLMFRFPGTKKVESNAHVGVVGSGDLEILMEPSEGAYAEVLIRTGTTGFKETWKAVLERFFSQHEVSAIIKINDFGATPGVVTLRLSQALEVANDARYAKK</sequence>
<dbReference type="AlphaFoldDB" id="A0A2N5HH56"/>
<dbReference type="RefSeq" id="WP_101648034.1">
    <property type="nucleotide sequence ID" value="NZ_PGVE01000042.1"/>
</dbReference>
<evidence type="ECO:0000256" key="1">
    <source>
        <dbReference type="ARBA" id="ARBA00004496"/>
    </source>
</evidence>
<feature type="modified residue" description="O-(phosphoribosyl dephospho-coenzyme A)serine" evidence="5">
    <location>
        <position position="25"/>
    </location>
</feature>
<dbReference type="Proteomes" id="UP000234950">
    <property type="component" value="Unassembled WGS sequence"/>
</dbReference>
<proteinExistence type="inferred from homology"/>
<keyword evidence="3 5" id="KW-0597">Phosphoprotein</keyword>
<dbReference type="GO" id="GO:0005737">
    <property type="term" value="C:cytoplasm"/>
    <property type="evidence" value="ECO:0007669"/>
    <property type="project" value="UniProtKB-SubCell"/>
</dbReference>
<dbReference type="Pfam" id="PF06857">
    <property type="entry name" value="ACP"/>
    <property type="match status" value="1"/>
</dbReference>
<dbReference type="InterPro" id="IPR023439">
    <property type="entry name" value="Mal_deCO2ase/Cit_lyase_ACP"/>
</dbReference>
<keyword evidence="7" id="KW-1185">Reference proteome</keyword>